<dbReference type="OrthoDB" id="3065650at2759"/>
<dbReference type="AlphaFoldDB" id="W4KBI8"/>
<dbReference type="KEGG" id="hir:HETIRDRAFT_316769"/>
<evidence type="ECO:0000313" key="1">
    <source>
        <dbReference type="EMBL" id="ETW83212.1"/>
    </source>
</evidence>
<dbReference type="EMBL" id="KI925457">
    <property type="protein sequence ID" value="ETW83212.1"/>
    <property type="molecule type" value="Genomic_DNA"/>
</dbReference>
<dbReference type="RefSeq" id="XP_009545490.1">
    <property type="nucleotide sequence ID" value="XM_009547195.1"/>
</dbReference>
<organism evidence="1 2">
    <name type="scientific">Heterobasidion irregulare (strain TC 32-1)</name>
    <dbReference type="NCBI Taxonomy" id="747525"/>
    <lineage>
        <taxon>Eukaryota</taxon>
        <taxon>Fungi</taxon>
        <taxon>Dikarya</taxon>
        <taxon>Basidiomycota</taxon>
        <taxon>Agaricomycotina</taxon>
        <taxon>Agaricomycetes</taxon>
        <taxon>Russulales</taxon>
        <taxon>Bondarzewiaceae</taxon>
        <taxon>Heterobasidion</taxon>
        <taxon>Heterobasidion annosum species complex</taxon>
    </lineage>
</organism>
<feature type="non-terminal residue" evidence="1">
    <location>
        <position position="1"/>
    </location>
</feature>
<gene>
    <name evidence="1" type="ORF">HETIRDRAFT_316769</name>
</gene>
<dbReference type="Proteomes" id="UP000030671">
    <property type="component" value="Unassembled WGS sequence"/>
</dbReference>
<accession>W4KBI8</accession>
<sequence>VFSIYSQGGGKSAPHAWQRSSISIGAVSYISAQLYKQSYSSTFQAVHMCLAVLQAYRYEHFTSDTLLCLMPSAPTFDQDGRHLQLNEVSLVTYIYLNKYARNLAIAVKELQTLRH</sequence>
<dbReference type="GeneID" id="20670357"/>
<proteinExistence type="predicted"/>
<dbReference type="HOGENOM" id="CLU_134541_0_0_1"/>
<keyword evidence="2" id="KW-1185">Reference proteome</keyword>
<reference evidence="1 2" key="1">
    <citation type="journal article" date="2012" name="New Phytol.">
        <title>Insight into trade-off between wood decay and parasitism from the genome of a fungal forest pathogen.</title>
        <authorList>
            <person name="Olson A."/>
            <person name="Aerts A."/>
            <person name="Asiegbu F."/>
            <person name="Belbahri L."/>
            <person name="Bouzid O."/>
            <person name="Broberg A."/>
            <person name="Canback B."/>
            <person name="Coutinho P.M."/>
            <person name="Cullen D."/>
            <person name="Dalman K."/>
            <person name="Deflorio G."/>
            <person name="van Diepen L.T."/>
            <person name="Dunand C."/>
            <person name="Duplessis S."/>
            <person name="Durling M."/>
            <person name="Gonthier P."/>
            <person name="Grimwood J."/>
            <person name="Fossdal C.G."/>
            <person name="Hansson D."/>
            <person name="Henrissat B."/>
            <person name="Hietala A."/>
            <person name="Himmelstrand K."/>
            <person name="Hoffmeister D."/>
            <person name="Hogberg N."/>
            <person name="James T.Y."/>
            <person name="Karlsson M."/>
            <person name="Kohler A."/>
            <person name="Kues U."/>
            <person name="Lee Y.H."/>
            <person name="Lin Y.C."/>
            <person name="Lind M."/>
            <person name="Lindquist E."/>
            <person name="Lombard V."/>
            <person name="Lucas S."/>
            <person name="Lunden K."/>
            <person name="Morin E."/>
            <person name="Murat C."/>
            <person name="Park J."/>
            <person name="Raffaello T."/>
            <person name="Rouze P."/>
            <person name="Salamov A."/>
            <person name="Schmutz J."/>
            <person name="Solheim H."/>
            <person name="Stahlberg J."/>
            <person name="Velez H."/>
            <person name="de Vries R.P."/>
            <person name="Wiebenga A."/>
            <person name="Woodward S."/>
            <person name="Yakovlev I."/>
            <person name="Garbelotto M."/>
            <person name="Martin F."/>
            <person name="Grigoriev I.V."/>
            <person name="Stenlid J."/>
        </authorList>
    </citation>
    <scope>NUCLEOTIDE SEQUENCE [LARGE SCALE GENOMIC DNA]</scope>
    <source>
        <strain evidence="1 2">TC 32-1</strain>
    </source>
</reference>
<protein>
    <submittedName>
        <fullName evidence="1">Uncharacterized protein</fullName>
    </submittedName>
</protein>
<evidence type="ECO:0000313" key="2">
    <source>
        <dbReference type="Proteomes" id="UP000030671"/>
    </source>
</evidence>
<name>W4KBI8_HETIT</name>
<dbReference type="InParanoid" id="W4KBI8"/>
<dbReference type="eggNOG" id="ENOG502RD77">
    <property type="taxonomic scope" value="Eukaryota"/>
</dbReference>